<name>A0A8H6ZIC5_9AGAR</name>
<dbReference type="AlphaFoldDB" id="A0A8H6ZIC5"/>
<dbReference type="EMBL" id="JACAZH010000001">
    <property type="protein sequence ID" value="KAF7376836.1"/>
    <property type="molecule type" value="Genomic_DNA"/>
</dbReference>
<reference evidence="1" key="1">
    <citation type="submission" date="2020-05" db="EMBL/GenBank/DDBJ databases">
        <title>Mycena genomes resolve the evolution of fungal bioluminescence.</title>
        <authorList>
            <person name="Tsai I.J."/>
        </authorList>
    </citation>
    <scope>NUCLEOTIDE SEQUENCE</scope>
    <source>
        <strain evidence="1">160909Yilan</strain>
    </source>
</reference>
<gene>
    <name evidence="1" type="ORF">MSAN_00101100</name>
</gene>
<keyword evidence="2" id="KW-1185">Reference proteome</keyword>
<proteinExistence type="predicted"/>
<accession>A0A8H6ZIC5</accession>
<protein>
    <submittedName>
        <fullName evidence="1">F-box domain-containing protein</fullName>
    </submittedName>
</protein>
<evidence type="ECO:0000313" key="2">
    <source>
        <dbReference type="Proteomes" id="UP000623467"/>
    </source>
</evidence>
<organism evidence="1 2">
    <name type="scientific">Mycena sanguinolenta</name>
    <dbReference type="NCBI Taxonomy" id="230812"/>
    <lineage>
        <taxon>Eukaryota</taxon>
        <taxon>Fungi</taxon>
        <taxon>Dikarya</taxon>
        <taxon>Basidiomycota</taxon>
        <taxon>Agaricomycotina</taxon>
        <taxon>Agaricomycetes</taxon>
        <taxon>Agaricomycetidae</taxon>
        <taxon>Agaricales</taxon>
        <taxon>Marasmiineae</taxon>
        <taxon>Mycenaceae</taxon>
        <taxon>Mycena</taxon>
    </lineage>
</organism>
<dbReference type="Gene3D" id="1.20.1280.50">
    <property type="match status" value="1"/>
</dbReference>
<evidence type="ECO:0000313" key="1">
    <source>
        <dbReference type="EMBL" id="KAF7376836.1"/>
    </source>
</evidence>
<dbReference type="Proteomes" id="UP000623467">
    <property type="component" value="Unassembled WGS sequence"/>
</dbReference>
<dbReference type="OrthoDB" id="3139566at2759"/>
<comment type="caution">
    <text evidence="1">The sequence shown here is derived from an EMBL/GenBank/DDBJ whole genome shotgun (WGS) entry which is preliminary data.</text>
</comment>
<sequence length="365" mass="42085">MLSSMEADRIHLSNLDTRIRDIKRTLFALRTERSQIKERLDAYKYPVLTLPNELTSEFFIHLLPIYPATPPLTGLASPTALTHVCRKWREIALATPVLWRAIRLHYDYDHEMDIPYGYQMNISDAWIRRSGSCPLSIDLDIPYRDVMRQIFTETFIMAAARWEHVRLEGVTPFPFLNTGRPMPLLRSLRLWLRVSDDGFTFPDVPQLCTVHLTGVMACSNITLPWAQLACLTLHYARINRCVSILRQTTNLVQCSLDIHPSQSESLDFLGSDVTLPHLEFLSLKASRRSVHTFLSYLVVPSLRRLELKEIFLGAEPIPALEMFIAKSKCRLQQLGIIAPRKGEAHIERYRLAFPSISVFYRYGPY</sequence>